<accession>A0A8J3KWE3</accession>
<keyword evidence="2" id="KW-1133">Transmembrane helix</keyword>
<feature type="transmembrane region" description="Helical" evidence="2">
    <location>
        <begin position="16"/>
        <end position="36"/>
    </location>
</feature>
<feature type="transmembrane region" description="Helical" evidence="2">
    <location>
        <begin position="43"/>
        <end position="59"/>
    </location>
</feature>
<sequence length="411" mass="44367">MQFDPAVAQAWLQDNATLLTTIAGAATALILGALILRTYRRGGVDATAMLIAAPLVIGWEAEGVYEVLRDSAAPVSFALIGCLMTSMVMVSLGAKGHKHFKQHGTIGPNGRTVWYIAIPVGIIVAASADTASMQGLRILIPVLGATLWWSEYRPDEPAGQRAKVAGSWVWTPRRIAARLGLIAPGEGDIVTLHHERGVRQLVRAQYALRYGWLGPRSWREARVRRVARNVTEEMATEAYEQMARIERVVEMTAPGYVPAKMTPPSAPEEPADEVEEEPLSERPVSGPPATSRHPLTTQAVAKVAARNPSWKPAQIAAKVGMSESTVRRHLNAIRAAETPATVAAPAEHDAAVSTADGQTLLEVLADITAGRREPLTFAQIGELFGEDETWAMEHIRPHVMQGGSFQVLTSA</sequence>
<feature type="region of interest" description="Disordered" evidence="1">
    <location>
        <begin position="258"/>
        <end position="294"/>
    </location>
</feature>
<gene>
    <name evidence="3" type="ORF">Cco03nite_69270</name>
</gene>
<protein>
    <submittedName>
        <fullName evidence="3">Uncharacterized protein</fullName>
    </submittedName>
</protein>
<keyword evidence="2" id="KW-0812">Transmembrane</keyword>
<evidence type="ECO:0000256" key="2">
    <source>
        <dbReference type="SAM" id="Phobius"/>
    </source>
</evidence>
<evidence type="ECO:0000313" key="3">
    <source>
        <dbReference type="EMBL" id="GIG10227.1"/>
    </source>
</evidence>
<keyword evidence="2" id="KW-0472">Membrane</keyword>
<keyword evidence="4" id="KW-1185">Reference proteome</keyword>
<dbReference type="Proteomes" id="UP000630887">
    <property type="component" value="Unassembled WGS sequence"/>
</dbReference>
<comment type="caution">
    <text evidence="3">The sequence shown here is derived from an EMBL/GenBank/DDBJ whole genome shotgun (WGS) entry which is preliminary data.</text>
</comment>
<feature type="compositionally biased region" description="Acidic residues" evidence="1">
    <location>
        <begin position="269"/>
        <end position="278"/>
    </location>
</feature>
<dbReference type="AlphaFoldDB" id="A0A8J3KWE3"/>
<evidence type="ECO:0000313" key="4">
    <source>
        <dbReference type="Proteomes" id="UP000630887"/>
    </source>
</evidence>
<proteinExistence type="predicted"/>
<dbReference type="RefSeq" id="WP_203698075.1">
    <property type="nucleotide sequence ID" value="NZ_BAAALC010000003.1"/>
</dbReference>
<reference evidence="3 4" key="1">
    <citation type="submission" date="2021-01" db="EMBL/GenBank/DDBJ databases">
        <title>Whole genome shotgun sequence of Catellatospora coxensis NBRC 107359.</title>
        <authorList>
            <person name="Komaki H."/>
            <person name="Tamura T."/>
        </authorList>
    </citation>
    <scope>NUCLEOTIDE SEQUENCE [LARGE SCALE GENOMIC DNA]</scope>
    <source>
        <strain evidence="3 4">NBRC 107359</strain>
    </source>
</reference>
<dbReference type="EMBL" id="BONI01000082">
    <property type="protein sequence ID" value="GIG10227.1"/>
    <property type="molecule type" value="Genomic_DNA"/>
</dbReference>
<organism evidence="3 4">
    <name type="scientific">Catellatospora coxensis</name>
    <dbReference type="NCBI Taxonomy" id="310354"/>
    <lineage>
        <taxon>Bacteria</taxon>
        <taxon>Bacillati</taxon>
        <taxon>Actinomycetota</taxon>
        <taxon>Actinomycetes</taxon>
        <taxon>Micromonosporales</taxon>
        <taxon>Micromonosporaceae</taxon>
        <taxon>Catellatospora</taxon>
    </lineage>
</organism>
<name>A0A8J3KWE3_9ACTN</name>
<evidence type="ECO:0000256" key="1">
    <source>
        <dbReference type="SAM" id="MobiDB-lite"/>
    </source>
</evidence>
<feature type="transmembrane region" description="Helical" evidence="2">
    <location>
        <begin position="113"/>
        <end position="133"/>
    </location>
</feature>
<feature type="transmembrane region" description="Helical" evidence="2">
    <location>
        <begin position="71"/>
        <end position="92"/>
    </location>
</feature>